<proteinExistence type="predicted"/>
<dbReference type="Gene3D" id="3.20.20.70">
    <property type="entry name" value="Aldolase class I"/>
    <property type="match status" value="1"/>
</dbReference>
<dbReference type="PRINTS" id="PR01545">
    <property type="entry name" value="THEMAYE10DUF"/>
</dbReference>
<dbReference type="InterPro" id="IPR017853">
    <property type="entry name" value="GH"/>
</dbReference>
<dbReference type="SUPFAM" id="SSF51445">
    <property type="entry name" value="(Trans)glycosidases"/>
    <property type="match status" value="1"/>
</dbReference>
<dbReference type="PANTHER" id="PTHR35882:SF1">
    <property type="match status" value="1"/>
</dbReference>
<name>A0LCR9_MAGMM</name>
<evidence type="ECO:0000313" key="2">
    <source>
        <dbReference type="EMBL" id="ABK45762.1"/>
    </source>
</evidence>
<dbReference type="InterPro" id="IPR004352">
    <property type="entry name" value="GH114_TIM-barrel"/>
</dbReference>
<evidence type="ECO:0000313" key="3">
    <source>
        <dbReference type="Proteomes" id="UP000002586"/>
    </source>
</evidence>
<accession>A0LCR9</accession>
<dbReference type="GO" id="GO:0004812">
    <property type="term" value="F:aminoacyl-tRNA ligase activity"/>
    <property type="evidence" value="ECO:0007669"/>
    <property type="project" value="UniProtKB-KW"/>
</dbReference>
<gene>
    <name evidence="2" type="ordered locus">Mmc1_3272</name>
</gene>
<sequence>MGLMLFCWMGGRMCTRVELALSLLGIGYPNKRLGGYGAAPRGFRQVGVWQPKERSWRVTGTPWMVFFALIMGGSMGVEPLQAAQRDWLYQLQGAEPAAICKTRFPLVVMDPARHGDANSRYHQKEIDQLTACGTVPVAYLSIGEAEDYRGYWNPAWVTEKGGNQRTEQAPVWLGKTNPNWPGNYKVRYWHPAWWQDVLKPELRRIVQQGFRGVYLDIIDAFEYWPDPTLQGLPQGHEKRVADDPVGNEREAAQRMIALVKRIAQTAREMGGDGFLIIPQNGEAIMDYDWGGDYLAAIDGIGVESLWYVRTAQQDDKAWLHKRLKRIWRIAAAPGKRVFSVDYVDNGHPEDAANLARIREYQRRCFKEGFHCYAARDNQALDVMNIIPGYQPK</sequence>
<organism evidence="2 3">
    <name type="scientific">Magnetococcus marinus (strain ATCC BAA-1437 / JCM 17883 / MC-1)</name>
    <dbReference type="NCBI Taxonomy" id="156889"/>
    <lineage>
        <taxon>Bacteria</taxon>
        <taxon>Pseudomonadati</taxon>
        <taxon>Pseudomonadota</taxon>
        <taxon>Magnetococcia</taxon>
        <taxon>Magnetococcales</taxon>
        <taxon>Magnetococcaceae</taxon>
        <taxon>Magnetococcus</taxon>
    </lineage>
</organism>
<dbReference type="eggNOG" id="COG2342">
    <property type="taxonomic scope" value="Bacteria"/>
</dbReference>
<dbReference type="AlphaFoldDB" id="A0LCR9"/>
<reference evidence="2 3" key="2">
    <citation type="journal article" date="2012" name="Int. J. Syst. Evol. Microbiol.">
        <title>Magnetococcus marinus gen. nov., sp. nov., a marine, magnetotactic bacterium that represents a novel lineage (Magnetococcaceae fam. nov.; Magnetococcales ord. nov.) at the base of the Alphaproteobacteria.</title>
        <authorList>
            <person name="Bazylinski D.A."/>
            <person name="Williams T.J."/>
            <person name="Lefevre C.T."/>
            <person name="Berg R.J."/>
            <person name="Zhang C.L."/>
            <person name="Bowser S.S."/>
            <person name="Dean A.J."/>
            <person name="Beveridge T.J."/>
        </authorList>
    </citation>
    <scope>NUCLEOTIDE SEQUENCE [LARGE SCALE GENOMIC DNA]</scope>
    <source>
        <strain evidence="3">ATCC BAA-1437 / JCM 17883 / MC-1</strain>
    </source>
</reference>
<protein>
    <submittedName>
        <fullName evidence="2">Cysteinyl-tRNA synthetase</fullName>
    </submittedName>
</protein>
<dbReference type="Proteomes" id="UP000002586">
    <property type="component" value="Chromosome"/>
</dbReference>
<keyword evidence="2" id="KW-0030">Aminoacyl-tRNA synthetase</keyword>
<dbReference type="STRING" id="156889.Mmc1_3272"/>
<keyword evidence="3" id="KW-1185">Reference proteome</keyword>
<dbReference type="Pfam" id="PF03537">
    <property type="entry name" value="Glyco_hydro_114"/>
    <property type="match status" value="1"/>
</dbReference>
<keyword evidence="2" id="KW-0436">Ligase</keyword>
<dbReference type="KEGG" id="mgm:Mmc1_3272"/>
<dbReference type="PANTHER" id="PTHR35882">
    <property type="entry name" value="PELA"/>
    <property type="match status" value="1"/>
</dbReference>
<dbReference type="EMBL" id="CP000471">
    <property type="protein sequence ID" value="ABK45762.1"/>
    <property type="molecule type" value="Genomic_DNA"/>
</dbReference>
<reference evidence="3" key="1">
    <citation type="journal article" date="2009" name="Appl. Environ. Microbiol.">
        <title>Complete genome sequence of the chemolithoautotrophic marine magnetotactic coccus strain MC-1.</title>
        <authorList>
            <person name="Schubbe S."/>
            <person name="Williams T.J."/>
            <person name="Xie G."/>
            <person name="Kiss H.E."/>
            <person name="Brettin T.S."/>
            <person name="Martinez D."/>
            <person name="Ross C.A."/>
            <person name="Schuler D."/>
            <person name="Cox B.L."/>
            <person name="Nealson K.H."/>
            <person name="Bazylinski D.A."/>
        </authorList>
    </citation>
    <scope>NUCLEOTIDE SEQUENCE [LARGE SCALE GENOMIC DNA]</scope>
    <source>
        <strain evidence="3">ATCC BAA-1437 / JCM 17883 / MC-1</strain>
    </source>
</reference>
<evidence type="ECO:0000259" key="1">
    <source>
        <dbReference type="Pfam" id="PF03537"/>
    </source>
</evidence>
<dbReference type="InterPro" id="IPR016062">
    <property type="entry name" value="TM1410-rel"/>
</dbReference>
<dbReference type="InterPro" id="IPR013785">
    <property type="entry name" value="Aldolase_TIM"/>
</dbReference>
<feature type="domain" description="Glycoside-hydrolase family GH114 TIM-barrel" evidence="1">
    <location>
        <begin position="87"/>
        <end position="355"/>
    </location>
</feature>
<dbReference type="HOGENOM" id="CLU_058176_0_0_5"/>
<dbReference type="InterPro" id="IPR016063">
    <property type="entry name" value="TM1410_Glycdase"/>
</dbReference>
<dbReference type="NCBIfam" id="TIGR01370">
    <property type="entry name" value="MJ1477/TM1410 family putative glycoside hydrolase"/>
    <property type="match status" value="1"/>
</dbReference>